<sequence length="102" mass="10879">MTSAAGAVNQLLLSACIAELAALRFTPAGLPAIDLRLEHESTLDEAGQSRQVKAALKAVAFGSVAERLARQALGSGWRFQGFLANPRNGKHPVLHITDFQQD</sequence>
<dbReference type="GO" id="GO:1990077">
    <property type="term" value="C:primosome complex"/>
    <property type="evidence" value="ECO:0007669"/>
    <property type="project" value="UniProtKB-UniRule"/>
</dbReference>
<evidence type="ECO:0000256" key="1">
    <source>
        <dbReference type="ARBA" id="ARBA00022515"/>
    </source>
</evidence>
<proteinExistence type="inferred from homology"/>
<dbReference type="PIRSF" id="PIRSF003135">
    <property type="entry name" value="Primosomal_n"/>
    <property type="match status" value="1"/>
</dbReference>
<evidence type="ECO:0000256" key="3">
    <source>
        <dbReference type="ARBA" id="ARBA00023125"/>
    </source>
</evidence>
<dbReference type="Proteomes" id="UP000249135">
    <property type="component" value="Unassembled WGS sequence"/>
</dbReference>
<dbReference type="Pfam" id="PF22657">
    <property type="entry name" value="SSB_1"/>
    <property type="match status" value="1"/>
</dbReference>
<comment type="subunit">
    <text evidence="4">Homodimer. Interacts with PriA and DnaT. Component of the replication restart primosome. Primosome assembly occurs via a 'hand-off' mechanism. PriA binds to replication forks, subsequently PriB then DnaT bind; DnaT then displaces ssDNA to generate the helicase loading substrate.</text>
</comment>
<dbReference type="GO" id="GO:0006269">
    <property type="term" value="P:DNA replication, synthesis of primer"/>
    <property type="evidence" value="ECO:0007669"/>
    <property type="project" value="UniProtKB-KW"/>
</dbReference>
<comment type="caution">
    <text evidence="5">The sequence shown here is derived from an EMBL/GenBank/DDBJ whole genome shotgun (WGS) entry which is preliminary data.</text>
</comment>
<keyword evidence="2 4" id="KW-0235">DNA replication</keyword>
<evidence type="ECO:0000313" key="5">
    <source>
        <dbReference type="EMBL" id="PZQ66253.1"/>
    </source>
</evidence>
<dbReference type="InterPro" id="IPR012340">
    <property type="entry name" value="NA-bd_OB-fold"/>
</dbReference>
<dbReference type="Gene3D" id="2.40.50.140">
    <property type="entry name" value="Nucleic acid-binding proteins"/>
    <property type="match status" value="1"/>
</dbReference>
<keyword evidence="1 4" id="KW-0639">Primosome</keyword>
<protein>
    <recommendedName>
        <fullName evidence="4">Replication restart protein PriB</fullName>
    </recommendedName>
</protein>
<evidence type="ECO:0000256" key="2">
    <source>
        <dbReference type="ARBA" id="ARBA00022705"/>
    </source>
</evidence>
<accession>A0A2W5RGL6</accession>
<dbReference type="SUPFAM" id="SSF50249">
    <property type="entry name" value="Nucleic acid-binding proteins"/>
    <property type="match status" value="1"/>
</dbReference>
<dbReference type="AlphaFoldDB" id="A0A2W5RGL6"/>
<comment type="similarity">
    <text evidence="4">Belongs to the PriB family.</text>
</comment>
<dbReference type="PROSITE" id="PS50935">
    <property type="entry name" value="SSB"/>
    <property type="match status" value="1"/>
</dbReference>
<keyword evidence="3 4" id="KW-0238">DNA-binding</keyword>
<dbReference type="HAMAP" id="MF_00720">
    <property type="entry name" value="PriB"/>
    <property type="match status" value="1"/>
</dbReference>
<name>A0A2W5RGL6_VARPD</name>
<reference evidence="5 6" key="1">
    <citation type="submission" date="2017-08" db="EMBL/GenBank/DDBJ databases">
        <title>Infants hospitalized years apart are colonized by the same room-sourced microbial strains.</title>
        <authorList>
            <person name="Brooks B."/>
            <person name="Olm M.R."/>
            <person name="Firek B.A."/>
            <person name="Baker R."/>
            <person name="Thomas B.C."/>
            <person name="Morowitz M.J."/>
            <person name="Banfield J.F."/>
        </authorList>
    </citation>
    <scope>NUCLEOTIDE SEQUENCE [LARGE SCALE GENOMIC DNA]</scope>
    <source>
        <strain evidence="5">S2_005_003_R2_41</strain>
    </source>
</reference>
<gene>
    <name evidence="4 5" type="primary">priB</name>
    <name evidence="5" type="ORF">DI563_24060</name>
</gene>
<organism evidence="5 6">
    <name type="scientific">Variovorax paradoxus</name>
    <dbReference type="NCBI Taxonomy" id="34073"/>
    <lineage>
        <taxon>Bacteria</taxon>
        <taxon>Pseudomonadati</taxon>
        <taxon>Pseudomonadota</taxon>
        <taxon>Betaproteobacteria</taxon>
        <taxon>Burkholderiales</taxon>
        <taxon>Comamonadaceae</taxon>
        <taxon>Variovorax</taxon>
    </lineage>
</organism>
<dbReference type="EMBL" id="QFPP01000437">
    <property type="protein sequence ID" value="PZQ66253.1"/>
    <property type="molecule type" value="Genomic_DNA"/>
</dbReference>
<evidence type="ECO:0000256" key="4">
    <source>
        <dbReference type="HAMAP-Rule" id="MF_00720"/>
    </source>
</evidence>
<dbReference type="InterPro" id="IPR000424">
    <property type="entry name" value="Primosome_PriB/ssb"/>
</dbReference>
<dbReference type="NCBIfam" id="TIGR04418">
    <property type="entry name" value="PriB_gamma"/>
    <property type="match status" value="1"/>
</dbReference>
<dbReference type="InterPro" id="IPR023646">
    <property type="entry name" value="Prisomal_replication_PriB"/>
</dbReference>
<comment type="function">
    <text evidence="4">Involved in the restart of stalled replication forks, which reloads the replicative helicase on sites other than the origin of replication; the PriA-PriB pathway is the major replication restart pathway. During primosome assembly it facilitates complex formation between PriA and DnaT on DNA; stabilizes PriA on DNA. Stimulates the DNA unwinding activity of PriA helicase.</text>
</comment>
<dbReference type="GO" id="GO:0003697">
    <property type="term" value="F:single-stranded DNA binding"/>
    <property type="evidence" value="ECO:0007669"/>
    <property type="project" value="UniProtKB-UniRule"/>
</dbReference>
<evidence type="ECO:0000313" key="6">
    <source>
        <dbReference type="Proteomes" id="UP000249135"/>
    </source>
</evidence>